<gene>
    <name evidence="1" type="ORF">H9Y04_37170</name>
</gene>
<dbReference type="PANTHER" id="PTHR40036:SF1">
    <property type="entry name" value="MACROCIN O-METHYLTRANSFERASE"/>
    <property type="match status" value="1"/>
</dbReference>
<keyword evidence="1" id="KW-0489">Methyltransferase</keyword>
<organism evidence="1 2">
    <name type="scientific">Streptomyces polyasparticus</name>
    <dbReference type="NCBI Taxonomy" id="2767826"/>
    <lineage>
        <taxon>Bacteria</taxon>
        <taxon>Bacillati</taxon>
        <taxon>Actinomycetota</taxon>
        <taxon>Actinomycetes</taxon>
        <taxon>Kitasatosporales</taxon>
        <taxon>Streptomycetaceae</taxon>
        <taxon>Streptomyces</taxon>
    </lineage>
</organism>
<keyword evidence="1" id="KW-0808">Transferase</keyword>
<protein>
    <submittedName>
        <fullName evidence="1">Class I SAM-dependent methyltransferase</fullName>
    </submittedName>
</protein>
<accession>A0ABR7SS03</accession>
<evidence type="ECO:0000313" key="1">
    <source>
        <dbReference type="EMBL" id="MBC9718173.1"/>
    </source>
</evidence>
<evidence type="ECO:0000313" key="2">
    <source>
        <dbReference type="Proteomes" id="UP000642284"/>
    </source>
</evidence>
<dbReference type="InterPro" id="IPR008884">
    <property type="entry name" value="TylF_MeTrfase"/>
</dbReference>
<name>A0ABR7SS03_9ACTN</name>
<dbReference type="Pfam" id="PF05711">
    <property type="entry name" value="TylF"/>
    <property type="match status" value="1"/>
</dbReference>
<proteinExistence type="predicted"/>
<reference evidence="1 2" key="1">
    <citation type="submission" date="2020-08" db="EMBL/GenBank/DDBJ databases">
        <title>Genemic of Streptomyces polyaspartic.</title>
        <authorList>
            <person name="Liu W."/>
        </authorList>
    </citation>
    <scope>NUCLEOTIDE SEQUENCE [LARGE SCALE GENOMIC DNA]</scope>
    <source>
        <strain evidence="1 2">TRM66268-LWL</strain>
    </source>
</reference>
<dbReference type="InterPro" id="IPR029063">
    <property type="entry name" value="SAM-dependent_MTases_sf"/>
</dbReference>
<keyword evidence="2" id="KW-1185">Reference proteome</keyword>
<dbReference type="GO" id="GO:0008168">
    <property type="term" value="F:methyltransferase activity"/>
    <property type="evidence" value="ECO:0007669"/>
    <property type="project" value="UniProtKB-KW"/>
</dbReference>
<dbReference type="EMBL" id="JACTVJ010000024">
    <property type="protein sequence ID" value="MBC9718173.1"/>
    <property type="molecule type" value="Genomic_DNA"/>
</dbReference>
<comment type="caution">
    <text evidence="1">The sequence shown here is derived from an EMBL/GenBank/DDBJ whole genome shotgun (WGS) entry which is preliminary data.</text>
</comment>
<dbReference type="Gene3D" id="3.40.50.150">
    <property type="entry name" value="Vaccinia Virus protein VP39"/>
    <property type="match status" value="1"/>
</dbReference>
<sequence length="281" mass="31319">MKGELRVVSRPMAWKNAVNGALRTLTGYQLTRPQLPAPRTAQESAKAAAPKVKSKGLTLPVDYDEEAKETIRAVKPWTMTSPERLNAFILATRHVVKHGIPGDIVECGVWRGGSMQACAKTLLSCGVSDRDLYLFDTYEGMTEPTEEDLRRDGKSAADLLAVQGKDRPIWAVATLDDVKSGFEQVPYPAERVHYVQGKVEDTVPGEAPEQIAILRLDTDWYASTKHELDHLYERLVPGGVLLIDDYGYWQGSRQAVDEFLEKTGERLLLLRMDEGRIAVKP</sequence>
<dbReference type="GO" id="GO:0032259">
    <property type="term" value="P:methylation"/>
    <property type="evidence" value="ECO:0007669"/>
    <property type="project" value="UniProtKB-KW"/>
</dbReference>
<dbReference type="SUPFAM" id="SSF53335">
    <property type="entry name" value="S-adenosyl-L-methionine-dependent methyltransferases"/>
    <property type="match status" value="1"/>
</dbReference>
<dbReference type="PANTHER" id="PTHR40036">
    <property type="entry name" value="MACROCIN O-METHYLTRANSFERASE"/>
    <property type="match status" value="1"/>
</dbReference>
<dbReference type="RefSeq" id="WP_187818610.1">
    <property type="nucleotide sequence ID" value="NZ_JACTVJ010000024.1"/>
</dbReference>
<dbReference type="Proteomes" id="UP000642284">
    <property type="component" value="Unassembled WGS sequence"/>
</dbReference>